<feature type="compositionally biased region" description="Acidic residues" evidence="1">
    <location>
        <begin position="124"/>
        <end position="133"/>
    </location>
</feature>
<name>A0A0F9NIG3_9ZZZZ</name>
<feature type="compositionally biased region" description="Basic and acidic residues" evidence="1">
    <location>
        <begin position="181"/>
        <end position="197"/>
    </location>
</feature>
<gene>
    <name evidence="2" type="ORF">LCGC14_0947400</name>
</gene>
<feature type="compositionally biased region" description="Gly residues" evidence="1">
    <location>
        <begin position="170"/>
        <end position="180"/>
    </location>
</feature>
<dbReference type="EMBL" id="LAZR01003350">
    <property type="protein sequence ID" value="KKN19275.1"/>
    <property type="molecule type" value="Genomic_DNA"/>
</dbReference>
<comment type="caution">
    <text evidence="2">The sequence shown here is derived from an EMBL/GenBank/DDBJ whole genome shotgun (WGS) entry which is preliminary data.</text>
</comment>
<evidence type="ECO:0000256" key="1">
    <source>
        <dbReference type="SAM" id="MobiDB-lite"/>
    </source>
</evidence>
<reference evidence="2" key="1">
    <citation type="journal article" date="2015" name="Nature">
        <title>Complex archaea that bridge the gap between prokaryotes and eukaryotes.</title>
        <authorList>
            <person name="Spang A."/>
            <person name="Saw J.H."/>
            <person name="Jorgensen S.L."/>
            <person name="Zaremba-Niedzwiedzka K."/>
            <person name="Martijn J."/>
            <person name="Lind A.E."/>
            <person name="van Eijk R."/>
            <person name="Schleper C."/>
            <person name="Guy L."/>
            <person name="Ettema T.J."/>
        </authorList>
    </citation>
    <scope>NUCLEOTIDE SEQUENCE</scope>
</reference>
<feature type="compositionally biased region" description="Basic and acidic residues" evidence="1">
    <location>
        <begin position="205"/>
        <end position="232"/>
    </location>
</feature>
<feature type="region of interest" description="Disordered" evidence="1">
    <location>
        <begin position="124"/>
        <end position="232"/>
    </location>
</feature>
<sequence>MRINQPNKSMDMEVRDINYMLPQYVRQYLFFCKNEDPEKIIFPMFLSIPHPTKPGVMVPIEWISPTDPVAIEIAQDGSNILEVTPEQETIIDKKEDETKVLKAELAEAATLAPEDLIRQQEEAALPDEPEPEPIVEVPKDEPSPSAAKVAFNVGTDQPPSDRQPKQPPGGDLGPGAGPDGMGKRDDRDQINTKRDLIDGPDIEGAEEKPFDKEIKRDDKGNPIVEDKPDAQT</sequence>
<evidence type="ECO:0000313" key="2">
    <source>
        <dbReference type="EMBL" id="KKN19275.1"/>
    </source>
</evidence>
<proteinExistence type="predicted"/>
<organism evidence="2">
    <name type="scientific">marine sediment metagenome</name>
    <dbReference type="NCBI Taxonomy" id="412755"/>
    <lineage>
        <taxon>unclassified sequences</taxon>
        <taxon>metagenomes</taxon>
        <taxon>ecological metagenomes</taxon>
    </lineage>
</organism>
<accession>A0A0F9NIG3</accession>
<protein>
    <submittedName>
        <fullName evidence="2">Uncharacterized protein</fullName>
    </submittedName>
</protein>
<dbReference type="AlphaFoldDB" id="A0A0F9NIG3"/>